<dbReference type="EMBL" id="HACA01021762">
    <property type="protein sequence ID" value="CDW39123.1"/>
    <property type="molecule type" value="Transcribed_RNA"/>
</dbReference>
<dbReference type="AlphaFoldDB" id="A0A0K2ULI0"/>
<feature type="region of interest" description="Disordered" evidence="6">
    <location>
        <begin position="31"/>
        <end position="83"/>
    </location>
</feature>
<feature type="compositionally biased region" description="Low complexity" evidence="6">
    <location>
        <begin position="495"/>
        <end position="529"/>
    </location>
</feature>
<evidence type="ECO:0000256" key="1">
    <source>
        <dbReference type="ARBA" id="ARBA00004123"/>
    </source>
</evidence>
<organism evidence="8">
    <name type="scientific">Lepeophtheirus salmonis</name>
    <name type="common">Salmon louse</name>
    <name type="synonym">Caligus salmonis</name>
    <dbReference type="NCBI Taxonomy" id="72036"/>
    <lineage>
        <taxon>Eukaryota</taxon>
        <taxon>Metazoa</taxon>
        <taxon>Ecdysozoa</taxon>
        <taxon>Arthropoda</taxon>
        <taxon>Crustacea</taxon>
        <taxon>Multicrustacea</taxon>
        <taxon>Hexanauplia</taxon>
        <taxon>Copepoda</taxon>
        <taxon>Siphonostomatoida</taxon>
        <taxon>Caligidae</taxon>
        <taxon>Lepeophtheirus</taxon>
    </lineage>
</organism>
<feature type="compositionally biased region" description="Low complexity" evidence="6">
    <location>
        <begin position="431"/>
        <end position="450"/>
    </location>
</feature>
<evidence type="ECO:0000313" key="8">
    <source>
        <dbReference type="EMBL" id="CDW39123.1"/>
    </source>
</evidence>
<accession>A0A0K2ULI0</accession>
<protein>
    <recommendedName>
        <fullName evidence="7">Transcriptional repressor p66 coiled-coil MBD2-interaction domain-containing protein</fullName>
    </recommendedName>
</protein>
<dbReference type="OrthoDB" id="8186989at2759"/>
<keyword evidence="3" id="KW-0175">Coiled coil</keyword>
<dbReference type="GO" id="GO:0000122">
    <property type="term" value="P:negative regulation of transcription by RNA polymerase II"/>
    <property type="evidence" value="ECO:0007669"/>
    <property type="project" value="InterPro"/>
</dbReference>
<dbReference type="PANTHER" id="PTHR13455:SF7">
    <property type="entry name" value="SIMJANG, ISOFORM E"/>
    <property type="match status" value="1"/>
</dbReference>
<feature type="region of interest" description="Disordered" evidence="6">
    <location>
        <begin position="399"/>
        <end position="532"/>
    </location>
</feature>
<evidence type="ECO:0000256" key="5">
    <source>
        <dbReference type="ARBA" id="ARBA00023242"/>
    </source>
</evidence>
<comment type="subcellular location">
    <subcellularLocation>
        <location evidence="1">Nucleus</location>
    </subcellularLocation>
</comment>
<feature type="compositionally biased region" description="Polar residues" evidence="6">
    <location>
        <begin position="457"/>
        <end position="467"/>
    </location>
</feature>
<dbReference type="PANTHER" id="PTHR13455">
    <property type="entry name" value="TRANSCRIPTIONAL REPRESSOR P66-RELATED"/>
    <property type="match status" value="1"/>
</dbReference>
<feature type="compositionally biased region" description="Polar residues" evidence="6">
    <location>
        <begin position="181"/>
        <end position="190"/>
    </location>
</feature>
<keyword evidence="5" id="KW-0539">Nucleus</keyword>
<evidence type="ECO:0000256" key="6">
    <source>
        <dbReference type="SAM" id="MobiDB-lite"/>
    </source>
</evidence>
<evidence type="ECO:0000259" key="7">
    <source>
        <dbReference type="Pfam" id="PF16563"/>
    </source>
</evidence>
<evidence type="ECO:0000256" key="3">
    <source>
        <dbReference type="ARBA" id="ARBA00023054"/>
    </source>
</evidence>
<dbReference type="Gene3D" id="6.10.250.1650">
    <property type="match status" value="1"/>
</dbReference>
<dbReference type="InterPro" id="IPR040386">
    <property type="entry name" value="P66"/>
</dbReference>
<evidence type="ECO:0000256" key="4">
    <source>
        <dbReference type="ARBA" id="ARBA00023163"/>
    </source>
</evidence>
<dbReference type="InterPro" id="IPR032346">
    <property type="entry name" value="P66_CC"/>
</dbReference>
<dbReference type="GO" id="GO:0016581">
    <property type="term" value="C:NuRD complex"/>
    <property type="evidence" value="ECO:0007669"/>
    <property type="project" value="TreeGrafter"/>
</dbReference>
<keyword evidence="2" id="KW-0805">Transcription regulation</keyword>
<proteinExistence type="predicted"/>
<evidence type="ECO:0000256" key="2">
    <source>
        <dbReference type="ARBA" id="ARBA00023015"/>
    </source>
</evidence>
<name>A0A0K2ULI0_LEPSM</name>
<feature type="compositionally biased region" description="Low complexity" evidence="6">
    <location>
        <begin position="468"/>
        <end position="477"/>
    </location>
</feature>
<sequence length="660" mass="70791">MSSAVAATTVKVVDDASGPMEIVDALLEGPRRSLRKRGETSYAESPDMMIIEEEPPPKYPHQSNGGELHMKSDPSQLQLEDDEVSQDETTAPVSAIPLPKDIPPNIMAERRAAIKKLQTRLRNEEMSLVLLKKIQQSQVLAAAATAAANAKPTTATRPGTSSPSVSIIGGGATITPAKGPSKSNVRSSANMHHHQNDKILTNSDIMQLKADNKGLPPSLPPNLINLMTNSGLTAHTKPKSKVDHETPQQKQAAAKLALRKQLEKTLLQIPPPKPPPPEMHFIPNPTNSEFICLLGLEECVSKILLENKENTIMMTPFSCSQCSTDFTPTWKWDKGAKGKEVKVICENCVTTNVKKALKAEHTNRLKSAFVKALQQEQELEAHMAQETAAAAAAATAAAVSNNSVTLSRAPRVRSPASDYRRSGLTVSPALPNSRSSSNTSPSPSSSRFSSGNLPAVSITQQRTPPVTSSSSRVQASRNSRHDNYHHRNNSHANINNHVSNSSSKQQQQHLQQQHHQQQQHQSSSNNNSSANLLGGYDLASMTALQAAATQQLLLAGNNTSGRNSSGNGSAAAAQMAALSQHLMNPLLYNYQALALQAAMQAAASMGNNTNNSGNAAAGVRYNSASAANQMLELQQQIQRQYLLDMIPPGSLSQSWGGAKK</sequence>
<keyword evidence="4" id="KW-0804">Transcription</keyword>
<feature type="region of interest" description="Disordered" evidence="6">
    <location>
        <begin position="151"/>
        <end position="201"/>
    </location>
</feature>
<feature type="domain" description="Transcriptional repressor p66 coiled-coil MBD2-interaction" evidence="7">
    <location>
        <begin position="108"/>
        <end position="140"/>
    </location>
</feature>
<dbReference type="Pfam" id="PF16563">
    <property type="entry name" value="P66_CC"/>
    <property type="match status" value="1"/>
</dbReference>
<reference evidence="8" key="1">
    <citation type="submission" date="2014-05" db="EMBL/GenBank/DDBJ databases">
        <authorList>
            <person name="Chronopoulou M."/>
        </authorList>
    </citation>
    <scope>NUCLEOTIDE SEQUENCE</scope>
    <source>
        <tissue evidence="8">Whole organism</tissue>
    </source>
</reference>